<feature type="domain" description="R13L1/DRL21-like LRR repeat region" evidence="3">
    <location>
        <begin position="192"/>
        <end position="317"/>
    </location>
</feature>
<dbReference type="InterPro" id="IPR003591">
    <property type="entry name" value="Leu-rich_rpt_typical-subtyp"/>
</dbReference>
<sequence>MHDLIHDLSISVGGKFFHSLEVGNGNKIPKTTRHLSCDVANVDVALSTVEKESLRALVVKNMNSSQQMTETHINTLMLSKCLRVLSIRGFTNLEELPDSIGELIHLRYLDLSSTNIERLPESLCKLHNLQTLKLEHCQFLTLLPNSMQDLVNLRHLDVSGTSLREMPKGIGKLKNLQFLSDFVISKNEGAKIEEIGGLPSLCKYLGIWNLESVSKSNEALEAKMMHKNRLETLMFKWTRDEDTINSQNEGDILDKLQPHSNLKRLTIDGYRGTRFPDWLDHSSYHNMVYLRLLDCKNCCMLPSLGQLPSLKELIIQGLDSMVSIGPEFYKTLDSSSETLTPFASLESLEFRFMYSWENWSSQGMEAFPKLQRLRMYFCCELTGDLPKSQQHLALEVDQCPALLNRCIPESVEDLTIKYSCECDSLPSFSSDTFSNLKHLKIIGEYGGVKCFPEDGLLTASLNSLELDDFSCLETLDCEVFRSMTSLEQVTIKRCPMLDKMTVERLAASVRSHIKIEACDLIQAEEVPHLTNVHVSPYYV</sequence>
<organism evidence="4 5">
    <name type="scientific">Senna tora</name>
    <dbReference type="NCBI Taxonomy" id="362788"/>
    <lineage>
        <taxon>Eukaryota</taxon>
        <taxon>Viridiplantae</taxon>
        <taxon>Streptophyta</taxon>
        <taxon>Embryophyta</taxon>
        <taxon>Tracheophyta</taxon>
        <taxon>Spermatophyta</taxon>
        <taxon>Magnoliopsida</taxon>
        <taxon>eudicotyledons</taxon>
        <taxon>Gunneridae</taxon>
        <taxon>Pentapetalae</taxon>
        <taxon>rosids</taxon>
        <taxon>fabids</taxon>
        <taxon>Fabales</taxon>
        <taxon>Fabaceae</taxon>
        <taxon>Caesalpinioideae</taxon>
        <taxon>Cassia clade</taxon>
        <taxon>Senna</taxon>
    </lineage>
</organism>
<dbReference type="SUPFAM" id="SSF52058">
    <property type="entry name" value="L domain-like"/>
    <property type="match status" value="1"/>
</dbReference>
<reference evidence="4" key="1">
    <citation type="submission" date="2020-09" db="EMBL/GenBank/DDBJ databases">
        <title>Genome-Enabled Discovery of Anthraquinone Biosynthesis in Senna tora.</title>
        <authorList>
            <person name="Kang S.-H."/>
            <person name="Pandey R.P."/>
            <person name="Lee C.-M."/>
            <person name="Sim J.-S."/>
            <person name="Jeong J.-T."/>
            <person name="Choi B.-S."/>
            <person name="Jung M."/>
            <person name="Ginzburg D."/>
            <person name="Zhao K."/>
            <person name="Won S.Y."/>
            <person name="Oh T.-J."/>
            <person name="Yu Y."/>
            <person name="Kim N.-H."/>
            <person name="Lee O.R."/>
            <person name="Lee T.-H."/>
            <person name="Bashyal P."/>
            <person name="Kim T.-S."/>
            <person name="Lee W.-H."/>
            <person name="Kawkins C."/>
            <person name="Kim C.-K."/>
            <person name="Kim J.S."/>
            <person name="Ahn B.O."/>
            <person name="Rhee S.Y."/>
            <person name="Sohng J.K."/>
        </authorList>
    </citation>
    <scope>NUCLEOTIDE SEQUENCE</scope>
    <source>
        <tissue evidence="4">Leaf</tissue>
    </source>
</reference>
<dbReference type="SMART" id="SM00369">
    <property type="entry name" value="LRR_TYP"/>
    <property type="match status" value="2"/>
</dbReference>
<evidence type="ECO:0000313" key="5">
    <source>
        <dbReference type="Proteomes" id="UP000634136"/>
    </source>
</evidence>
<dbReference type="AlphaFoldDB" id="A0A834X9W8"/>
<accession>A0A834X9W8</accession>
<keyword evidence="5" id="KW-1185">Reference proteome</keyword>
<dbReference type="InterPro" id="IPR001611">
    <property type="entry name" value="Leu-rich_rpt"/>
</dbReference>
<evidence type="ECO:0000256" key="1">
    <source>
        <dbReference type="ARBA" id="ARBA00022614"/>
    </source>
</evidence>
<dbReference type="Gene3D" id="3.80.10.10">
    <property type="entry name" value="Ribonuclease Inhibitor"/>
    <property type="match status" value="3"/>
</dbReference>
<evidence type="ECO:0000256" key="2">
    <source>
        <dbReference type="ARBA" id="ARBA00022737"/>
    </source>
</evidence>
<dbReference type="Pfam" id="PF13855">
    <property type="entry name" value="LRR_8"/>
    <property type="match status" value="1"/>
</dbReference>
<evidence type="ECO:0000313" key="4">
    <source>
        <dbReference type="EMBL" id="KAF7840412.1"/>
    </source>
</evidence>
<keyword evidence="2" id="KW-0677">Repeat</keyword>
<dbReference type="OrthoDB" id="773208at2759"/>
<dbReference type="PANTHER" id="PTHR47186:SF18">
    <property type="entry name" value="RX N-TERMINAL DOMAIN-CONTAINING PROTEIN"/>
    <property type="match status" value="1"/>
</dbReference>
<dbReference type="PANTHER" id="PTHR47186">
    <property type="entry name" value="LEUCINE-RICH REPEAT-CONTAINING PROTEIN 57"/>
    <property type="match status" value="1"/>
</dbReference>
<dbReference type="InterPro" id="IPR032675">
    <property type="entry name" value="LRR_dom_sf"/>
</dbReference>
<name>A0A834X9W8_9FABA</name>
<dbReference type="Proteomes" id="UP000634136">
    <property type="component" value="Unassembled WGS sequence"/>
</dbReference>
<evidence type="ECO:0000259" key="3">
    <source>
        <dbReference type="Pfam" id="PF25019"/>
    </source>
</evidence>
<dbReference type="InterPro" id="IPR056789">
    <property type="entry name" value="LRR_R13L1-DRL21"/>
</dbReference>
<proteinExistence type="predicted"/>
<keyword evidence="1" id="KW-0433">Leucine-rich repeat</keyword>
<comment type="caution">
    <text evidence="4">The sequence shown here is derived from an EMBL/GenBank/DDBJ whole genome shotgun (WGS) entry which is preliminary data.</text>
</comment>
<dbReference type="EMBL" id="JAAIUW010000002">
    <property type="protein sequence ID" value="KAF7840412.1"/>
    <property type="molecule type" value="Genomic_DNA"/>
</dbReference>
<gene>
    <name evidence="4" type="ORF">G2W53_002710</name>
</gene>
<protein>
    <submittedName>
        <fullName evidence="4">Putative disease resistance RPP13-like protein 1</fullName>
    </submittedName>
</protein>
<dbReference type="Pfam" id="PF25019">
    <property type="entry name" value="LRR_R13L1-DRL21"/>
    <property type="match status" value="1"/>
</dbReference>